<gene>
    <name evidence="1" type="ORF">G2W53_041779</name>
</gene>
<comment type="caution">
    <text evidence="1">The sequence shown here is derived from an EMBL/GenBank/DDBJ whole genome shotgun (WGS) entry which is preliminary data.</text>
</comment>
<reference evidence="1" key="1">
    <citation type="submission" date="2020-09" db="EMBL/GenBank/DDBJ databases">
        <title>Genome-Enabled Discovery of Anthraquinone Biosynthesis in Senna tora.</title>
        <authorList>
            <person name="Kang S.-H."/>
            <person name="Pandey R.P."/>
            <person name="Lee C.-M."/>
            <person name="Sim J.-S."/>
            <person name="Jeong J.-T."/>
            <person name="Choi B.-S."/>
            <person name="Jung M."/>
            <person name="Ginzburg D."/>
            <person name="Zhao K."/>
            <person name="Won S.Y."/>
            <person name="Oh T.-J."/>
            <person name="Yu Y."/>
            <person name="Kim N.-H."/>
            <person name="Lee O.R."/>
            <person name="Lee T.-H."/>
            <person name="Bashyal P."/>
            <person name="Kim T.-S."/>
            <person name="Lee W.-H."/>
            <person name="Kawkins C."/>
            <person name="Kim C.-K."/>
            <person name="Kim J.S."/>
            <person name="Ahn B.O."/>
            <person name="Rhee S.Y."/>
            <person name="Sohng J.K."/>
        </authorList>
    </citation>
    <scope>NUCLEOTIDE SEQUENCE</scope>
    <source>
        <tissue evidence="1">Leaf</tissue>
    </source>
</reference>
<dbReference type="Proteomes" id="UP000634136">
    <property type="component" value="Unassembled WGS sequence"/>
</dbReference>
<evidence type="ECO:0000313" key="1">
    <source>
        <dbReference type="EMBL" id="KAF7802668.1"/>
    </source>
</evidence>
<proteinExistence type="predicted"/>
<dbReference type="EMBL" id="JAAIUW010000013">
    <property type="protein sequence ID" value="KAF7802668.1"/>
    <property type="molecule type" value="Genomic_DNA"/>
</dbReference>
<protein>
    <submittedName>
        <fullName evidence="1">Uncharacterized protein</fullName>
    </submittedName>
</protein>
<accession>A0A834VYB7</accession>
<name>A0A834VYB7_9FABA</name>
<dbReference type="AlphaFoldDB" id="A0A834VYB7"/>
<keyword evidence="2" id="KW-1185">Reference proteome</keyword>
<evidence type="ECO:0000313" key="2">
    <source>
        <dbReference type="Proteomes" id="UP000634136"/>
    </source>
</evidence>
<organism evidence="1 2">
    <name type="scientific">Senna tora</name>
    <dbReference type="NCBI Taxonomy" id="362788"/>
    <lineage>
        <taxon>Eukaryota</taxon>
        <taxon>Viridiplantae</taxon>
        <taxon>Streptophyta</taxon>
        <taxon>Embryophyta</taxon>
        <taxon>Tracheophyta</taxon>
        <taxon>Spermatophyta</taxon>
        <taxon>Magnoliopsida</taxon>
        <taxon>eudicotyledons</taxon>
        <taxon>Gunneridae</taxon>
        <taxon>Pentapetalae</taxon>
        <taxon>rosids</taxon>
        <taxon>fabids</taxon>
        <taxon>Fabales</taxon>
        <taxon>Fabaceae</taxon>
        <taxon>Caesalpinioideae</taxon>
        <taxon>Cassia clade</taxon>
        <taxon>Senna</taxon>
    </lineage>
</organism>
<sequence>METPGNLSLMGRHKHEEED</sequence>